<feature type="domain" description="CYTH" evidence="1">
    <location>
        <begin position="3"/>
        <end position="188"/>
    </location>
</feature>
<dbReference type="Gene3D" id="2.40.320.10">
    <property type="entry name" value="Hypothetical Protein Pfu-838710-001"/>
    <property type="match status" value="1"/>
</dbReference>
<dbReference type="InterPro" id="IPR023577">
    <property type="entry name" value="CYTH_domain"/>
</dbReference>
<organism evidence="2 3">
    <name type="scientific">Halalkalibacillus sediminis</name>
    <dbReference type="NCBI Taxonomy" id="2018042"/>
    <lineage>
        <taxon>Bacteria</taxon>
        <taxon>Bacillati</taxon>
        <taxon>Bacillota</taxon>
        <taxon>Bacilli</taxon>
        <taxon>Bacillales</taxon>
        <taxon>Bacillaceae</taxon>
        <taxon>Halalkalibacillus</taxon>
    </lineage>
</organism>
<dbReference type="InterPro" id="IPR033469">
    <property type="entry name" value="CYTH-like_dom_sf"/>
</dbReference>
<comment type="caution">
    <text evidence="2">The sequence shown here is derived from an EMBL/GenBank/DDBJ whole genome shotgun (WGS) entry which is preliminary data.</text>
</comment>
<dbReference type="AlphaFoldDB" id="A0A2I0QVI4"/>
<dbReference type="SUPFAM" id="SSF55154">
    <property type="entry name" value="CYTH-like phosphatases"/>
    <property type="match status" value="1"/>
</dbReference>
<dbReference type="Proteomes" id="UP000243524">
    <property type="component" value="Unassembled WGS sequence"/>
</dbReference>
<dbReference type="OrthoDB" id="384378at2"/>
<dbReference type="RefSeq" id="WP_101330097.1">
    <property type="nucleotide sequence ID" value="NZ_PJNH01000001.1"/>
</dbReference>
<dbReference type="PIRSF" id="PIRSF012526">
    <property type="entry name" value="CYTH_UCP012526"/>
    <property type="match status" value="1"/>
</dbReference>
<evidence type="ECO:0000313" key="3">
    <source>
        <dbReference type="Proteomes" id="UP000243524"/>
    </source>
</evidence>
<keyword evidence="3" id="KW-1185">Reference proteome</keyword>
<evidence type="ECO:0000259" key="1">
    <source>
        <dbReference type="PROSITE" id="PS51707"/>
    </source>
</evidence>
<dbReference type="EMBL" id="PJNH01000001">
    <property type="protein sequence ID" value="PKR78353.1"/>
    <property type="molecule type" value="Genomic_DNA"/>
</dbReference>
<protein>
    <submittedName>
        <fullName evidence="2">Adenylate cyclase</fullName>
    </submittedName>
</protein>
<dbReference type="SMART" id="SM01118">
    <property type="entry name" value="CYTH"/>
    <property type="match status" value="1"/>
</dbReference>
<proteinExistence type="predicted"/>
<dbReference type="CDD" id="cd07762">
    <property type="entry name" value="CYTH-like_Pase_1"/>
    <property type="match status" value="1"/>
</dbReference>
<dbReference type="PROSITE" id="PS51707">
    <property type="entry name" value="CYTH"/>
    <property type="match status" value="1"/>
</dbReference>
<dbReference type="InterPro" id="IPR009195">
    <property type="entry name" value="Uncharacterised_YjbK"/>
</dbReference>
<dbReference type="Pfam" id="PF01928">
    <property type="entry name" value="CYTH"/>
    <property type="match status" value="1"/>
</dbReference>
<gene>
    <name evidence="2" type="ORF">CEY16_00930</name>
</gene>
<sequence length="188" mass="22589">MQELEIEFKNLLTKEEYQHIADDQFQNPDSQKKQTNYYFETDDFFLKENKCALRIRKKDHKYVATLKQPRGDGLLETHDRLSEKEADSWFNNQIVLKENIKKQLSELNVPIHKIKYKGALVTHRLEKQKDDFIIVLDRSEYSGKVDYELEIEAKTYESGLDLFNSWLKRYQIPKRTTQSKIQRFFMSL</sequence>
<evidence type="ECO:0000313" key="2">
    <source>
        <dbReference type="EMBL" id="PKR78353.1"/>
    </source>
</evidence>
<reference evidence="2 3" key="1">
    <citation type="submission" date="2017-06" db="EMBL/GenBank/DDBJ databases">
        <title>the draft geome sequence of Illustriluteabacillus marina B3227.</title>
        <authorList>
            <person name="He R.-H."/>
            <person name="Du Z.-J."/>
        </authorList>
    </citation>
    <scope>NUCLEOTIDE SEQUENCE [LARGE SCALE GENOMIC DNA]</scope>
    <source>
        <strain evidence="2 3">B3227</strain>
    </source>
</reference>
<name>A0A2I0QVI4_9BACI</name>
<accession>A0A2I0QVI4</accession>